<dbReference type="SUPFAM" id="SSF48173">
    <property type="entry name" value="Cryptochrome/photolyase FAD-binding domain"/>
    <property type="match status" value="1"/>
</dbReference>
<dbReference type="InterPro" id="IPR014729">
    <property type="entry name" value="Rossmann-like_a/b/a_fold"/>
</dbReference>
<dbReference type="GO" id="GO:0043153">
    <property type="term" value="P:entrainment of circadian clock by photoperiod"/>
    <property type="evidence" value="ECO:0007669"/>
    <property type="project" value="TreeGrafter"/>
</dbReference>
<dbReference type="Gene3D" id="1.10.579.10">
    <property type="entry name" value="DNA Cyclobutane Dipyrimidine Photolyase, subunit A, domain 3"/>
    <property type="match status" value="1"/>
</dbReference>
<name>A0A663LPR9_ATHCN</name>
<keyword evidence="2 5" id="KW-0285">Flavoprotein</keyword>
<feature type="binding site" evidence="5">
    <location>
        <begin position="234"/>
        <end position="238"/>
    </location>
    <ligand>
        <name>FAD</name>
        <dbReference type="ChEBI" id="CHEBI:57692"/>
    </ligand>
</feature>
<reference evidence="7" key="2">
    <citation type="submission" date="2025-09" db="UniProtKB">
        <authorList>
            <consortium name="Ensembl"/>
        </authorList>
    </citation>
    <scope>IDENTIFICATION</scope>
</reference>
<dbReference type="Pfam" id="PF00875">
    <property type="entry name" value="DNA_photolyase"/>
    <property type="match status" value="1"/>
</dbReference>
<dbReference type="InterPro" id="IPR036155">
    <property type="entry name" value="Crypto/Photolyase_N_sf"/>
</dbReference>
<dbReference type="Pfam" id="PF03441">
    <property type="entry name" value="FAD_binding_7"/>
    <property type="match status" value="1"/>
</dbReference>
<evidence type="ECO:0000256" key="4">
    <source>
        <dbReference type="ARBA" id="ARBA00022991"/>
    </source>
</evidence>
<evidence type="ECO:0000256" key="2">
    <source>
        <dbReference type="ARBA" id="ARBA00022630"/>
    </source>
</evidence>
<dbReference type="Ensembl" id="ENSACUT00000001050.1">
    <property type="protein sequence ID" value="ENSACUP00000000977.1"/>
    <property type="gene ID" value="ENSACUG00000000732.1"/>
</dbReference>
<dbReference type="GO" id="GO:0071949">
    <property type="term" value="F:FAD binding"/>
    <property type="evidence" value="ECO:0007669"/>
    <property type="project" value="TreeGrafter"/>
</dbReference>
<protein>
    <recommendedName>
        <fullName evidence="6">Photolyase/cryptochrome alpha/beta domain-containing protein</fullName>
    </recommendedName>
</protein>
<evidence type="ECO:0000256" key="1">
    <source>
        <dbReference type="ARBA" id="ARBA00005862"/>
    </source>
</evidence>
<evidence type="ECO:0000313" key="8">
    <source>
        <dbReference type="Proteomes" id="UP000472269"/>
    </source>
</evidence>
<organism evidence="7 8">
    <name type="scientific">Athene cunicularia</name>
    <name type="common">Burrowing owl</name>
    <name type="synonym">Speotyto cunicularia</name>
    <dbReference type="NCBI Taxonomy" id="194338"/>
    <lineage>
        <taxon>Eukaryota</taxon>
        <taxon>Metazoa</taxon>
        <taxon>Chordata</taxon>
        <taxon>Craniata</taxon>
        <taxon>Vertebrata</taxon>
        <taxon>Euteleostomi</taxon>
        <taxon>Archelosauria</taxon>
        <taxon>Archosauria</taxon>
        <taxon>Dinosauria</taxon>
        <taxon>Saurischia</taxon>
        <taxon>Theropoda</taxon>
        <taxon>Coelurosauria</taxon>
        <taxon>Aves</taxon>
        <taxon>Neognathae</taxon>
        <taxon>Neoaves</taxon>
        <taxon>Telluraves</taxon>
        <taxon>Strigiformes</taxon>
        <taxon>Strigidae</taxon>
        <taxon>Athene</taxon>
    </lineage>
</organism>
<comment type="cofactor">
    <cofactor evidence="5">
        <name>FAD</name>
        <dbReference type="ChEBI" id="CHEBI:57692"/>
    </cofactor>
    <text evidence="5">Binds 1 FAD per subunit.</text>
</comment>
<keyword evidence="4" id="KW-0157">Chromophore</keyword>
<dbReference type="OMA" id="MVNHKEV"/>
<dbReference type="Gene3D" id="3.40.50.620">
    <property type="entry name" value="HUPs"/>
    <property type="match status" value="1"/>
</dbReference>
<dbReference type="AlphaFoldDB" id="A0A663LPR9"/>
<accession>A0A663LPR9</accession>
<dbReference type="PANTHER" id="PTHR11455">
    <property type="entry name" value="CRYPTOCHROME"/>
    <property type="match status" value="1"/>
</dbReference>
<dbReference type="Proteomes" id="UP000472269">
    <property type="component" value="Unplaced"/>
</dbReference>
<evidence type="ECO:0000313" key="7">
    <source>
        <dbReference type="Ensembl" id="ENSACUP00000000977.1"/>
    </source>
</evidence>
<feature type="domain" description="Photolyase/cryptochrome alpha/beta" evidence="6">
    <location>
        <begin position="15"/>
        <end position="142"/>
    </location>
</feature>
<proteinExistence type="inferred from homology"/>
<dbReference type="GO" id="GO:0045892">
    <property type="term" value="P:negative regulation of DNA-templated transcription"/>
    <property type="evidence" value="ECO:0007669"/>
    <property type="project" value="TreeGrafter"/>
</dbReference>
<dbReference type="InterPro" id="IPR036134">
    <property type="entry name" value="Crypto/Photolyase_FAD-like_sf"/>
</dbReference>
<sequence>WYKHKVAAGTARMPRHTVHLFWKGLWLLDKPTLLAVMESSVIYPVCILDRKFMMSMMHTGALRWHFLLRSLEVLQKNLWELGSCLLVIQGESVPRDHIHKWNIMQVALDAEMEPFCKEMAANVRCLGDELGFEVLSLVGHSLCDTKRYVIVLKTSEVSPGRFISDLTSIGEKRSLCRASPPLSRSTLPPNWSLSPWRGDETQGLQRLEEHLTDQGWVASSTKPRTVLNSLLPNTTGLSPYFSMGCLSVRNFFYRLSNIYAQAKHHSLPPVWLQGQLLWREPCGVASAIPNFTRMVGNPICLQVSWYEDAERLHKQRKTGIPWIDVVMTPLCQEGWIHHLARHTVGMKVHFCFFLLLDADYSISTRNWMWMSASAFFHQVESSAPSTLGSTWTPRGRTSGRAMAWKYLPILKNFPSKYISEDEQPLKRNRSKQCVSQVIH</sequence>
<evidence type="ECO:0000256" key="3">
    <source>
        <dbReference type="ARBA" id="ARBA00022827"/>
    </source>
</evidence>
<dbReference type="GO" id="GO:0003677">
    <property type="term" value="F:DNA binding"/>
    <property type="evidence" value="ECO:0007669"/>
    <property type="project" value="TreeGrafter"/>
</dbReference>
<evidence type="ECO:0000256" key="5">
    <source>
        <dbReference type="PIRSR" id="PIRSR602081-1"/>
    </source>
</evidence>
<dbReference type="GO" id="GO:0032922">
    <property type="term" value="P:circadian regulation of gene expression"/>
    <property type="evidence" value="ECO:0007669"/>
    <property type="project" value="TreeGrafter"/>
</dbReference>
<dbReference type="SUPFAM" id="SSF52425">
    <property type="entry name" value="Cryptochrome/photolyase, N-terminal domain"/>
    <property type="match status" value="1"/>
</dbReference>
<comment type="similarity">
    <text evidence="1">Belongs to the DNA photolyase class-1 family.</text>
</comment>
<reference evidence="7" key="1">
    <citation type="submission" date="2025-08" db="UniProtKB">
        <authorList>
            <consortium name="Ensembl"/>
        </authorList>
    </citation>
    <scope>IDENTIFICATION</scope>
</reference>
<dbReference type="PROSITE" id="PS51645">
    <property type="entry name" value="PHR_CRY_ALPHA_BETA"/>
    <property type="match status" value="1"/>
</dbReference>
<dbReference type="GO" id="GO:0005634">
    <property type="term" value="C:nucleus"/>
    <property type="evidence" value="ECO:0007669"/>
    <property type="project" value="TreeGrafter"/>
</dbReference>
<keyword evidence="8" id="KW-1185">Reference proteome</keyword>
<dbReference type="InterPro" id="IPR006050">
    <property type="entry name" value="DNA_photolyase_N"/>
</dbReference>
<dbReference type="InterPro" id="IPR005101">
    <property type="entry name" value="Cryptochr/Photolyase_FAD-bd"/>
</dbReference>
<dbReference type="InterPro" id="IPR002081">
    <property type="entry name" value="Cryptochrome/DNA_photolyase_1"/>
</dbReference>
<dbReference type="GO" id="GO:0005737">
    <property type="term" value="C:cytoplasm"/>
    <property type="evidence" value="ECO:0007669"/>
    <property type="project" value="TreeGrafter"/>
</dbReference>
<dbReference type="Gene3D" id="1.25.40.80">
    <property type="match status" value="1"/>
</dbReference>
<evidence type="ECO:0000259" key="6">
    <source>
        <dbReference type="PROSITE" id="PS51645"/>
    </source>
</evidence>
<keyword evidence="3 5" id="KW-0274">FAD</keyword>
<dbReference type="PANTHER" id="PTHR11455:SF63">
    <property type="entry name" value="PHOTOLYASE_CRYPTOCHROME ALPHA_BETA DOMAIN-CONTAINING PROTEIN"/>
    <property type="match status" value="1"/>
</dbReference>